<evidence type="ECO:0000256" key="7">
    <source>
        <dbReference type="ARBA" id="ARBA00022927"/>
    </source>
</evidence>
<dbReference type="Proteomes" id="UP000178449">
    <property type="component" value="Unassembled WGS sequence"/>
</dbReference>
<dbReference type="STRING" id="1817772.A2527_13500"/>
<keyword evidence="4" id="KW-0813">Transport</keyword>
<keyword evidence="6 11" id="KW-0812">Transmembrane</keyword>
<proteinExistence type="inferred from homology"/>
<gene>
    <name evidence="12" type="ORF">A2527_13500</name>
</gene>
<dbReference type="GO" id="GO:0015031">
    <property type="term" value="P:protein transport"/>
    <property type="evidence" value="ECO:0007669"/>
    <property type="project" value="UniProtKB-KW"/>
</dbReference>
<dbReference type="GO" id="GO:0005886">
    <property type="term" value="C:plasma membrane"/>
    <property type="evidence" value="ECO:0007669"/>
    <property type="project" value="UniProtKB-SubCell"/>
</dbReference>
<dbReference type="Pfam" id="PF02699">
    <property type="entry name" value="YajC"/>
    <property type="match status" value="1"/>
</dbReference>
<evidence type="ECO:0000256" key="5">
    <source>
        <dbReference type="ARBA" id="ARBA00022475"/>
    </source>
</evidence>
<dbReference type="PANTHER" id="PTHR33909:SF1">
    <property type="entry name" value="SEC TRANSLOCON ACCESSORY COMPLEX SUBUNIT YAJC"/>
    <property type="match status" value="1"/>
</dbReference>
<accession>A0A1F6G576</accession>
<dbReference type="SMART" id="SM01323">
    <property type="entry name" value="YajC"/>
    <property type="match status" value="1"/>
</dbReference>
<evidence type="ECO:0000256" key="11">
    <source>
        <dbReference type="SAM" id="Phobius"/>
    </source>
</evidence>
<keyword evidence="9" id="KW-0811">Translocation</keyword>
<reference evidence="12 13" key="1">
    <citation type="journal article" date="2016" name="Nat. Commun.">
        <title>Thousands of microbial genomes shed light on interconnected biogeochemical processes in an aquifer system.</title>
        <authorList>
            <person name="Anantharaman K."/>
            <person name="Brown C.T."/>
            <person name="Hug L.A."/>
            <person name="Sharon I."/>
            <person name="Castelle C.J."/>
            <person name="Probst A.J."/>
            <person name="Thomas B.C."/>
            <person name="Singh A."/>
            <person name="Wilkins M.J."/>
            <person name="Karaoz U."/>
            <person name="Brodie E.L."/>
            <person name="Williams K.H."/>
            <person name="Hubbard S.S."/>
            <person name="Banfield J.F."/>
        </authorList>
    </citation>
    <scope>NUCLEOTIDE SEQUENCE [LARGE SCALE GENOMIC DNA]</scope>
</reference>
<keyword evidence="5" id="KW-1003">Cell membrane</keyword>
<dbReference type="InterPro" id="IPR003849">
    <property type="entry name" value="Preprotein_translocase_YajC"/>
</dbReference>
<evidence type="ECO:0000313" key="12">
    <source>
        <dbReference type="EMBL" id="OGG93258.1"/>
    </source>
</evidence>
<name>A0A1F6G576_9PROT</name>
<comment type="subcellular location">
    <subcellularLocation>
        <location evidence="1">Cell membrane</location>
        <topology evidence="1">Single-pass membrane protein</topology>
    </subcellularLocation>
</comment>
<evidence type="ECO:0000256" key="10">
    <source>
        <dbReference type="ARBA" id="ARBA00023136"/>
    </source>
</evidence>
<organism evidence="12 13">
    <name type="scientific">Candidatus Lambdaproteobacteria bacterium RIFOXYD2_FULL_50_16</name>
    <dbReference type="NCBI Taxonomy" id="1817772"/>
    <lineage>
        <taxon>Bacteria</taxon>
        <taxon>Pseudomonadati</taxon>
        <taxon>Pseudomonadota</taxon>
        <taxon>Candidatus Lambdaproteobacteria</taxon>
    </lineage>
</organism>
<evidence type="ECO:0000256" key="6">
    <source>
        <dbReference type="ARBA" id="ARBA00022692"/>
    </source>
</evidence>
<evidence type="ECO:0000256" key="8">
    <source>
        <dbReference type="ARBA" id="ARBA00022989"/>
    </source>
</evidence>
<evidence type="ECO:0000256" key="3">
    <source>
        <dbReference type="ARBA" id="ARBA00014962"/>
    </source>
</evidence>
<evidence type="ECO:0000256" key="2">
    <source>
        <dbReference type="ARBA" id="ARBA00006742"/>
    </source>
</evidence>
<evidence type="ECO:0000313" key="13">
    <source>
        <dbReference type="Proteomes" id="UP000178449"/>
    </source>
</evidence>
<comment type="similarity">
    <text evidence="2">Belongs to the YajC family.</text>
</comment>
<sequence>MFSLVPDLYAMAPKEGGKDPGMMGQLVLFGSIFLIFFFLVVRPQQKKAKAQAQMIDSLEVGDEVVTAAGIYGKIKKKYDDKDFVELEIAHNTVIKIKKDQLTALVK</sequence>
<keyword evidence="7" id="KW-0653">Protein transport</keyword>
<evidence type="ECO:0000256" key="1">
    <source>
        <dbReference type="ARBA" id="ARBA00004162"/>
    </source>
</evidence>
<dbReference type="PANTHER" id="PTHR33909">
    <property type="entry name" value="SEC TRANSLOCON ACCESSORY COMPLEX SUBUNIT YAJC"/>
    <property type="match status" value="1"/>
</dbReference>
<evidence type="ECO:0000256" key="9">
    <source>
        <dbReference type="ARBA" id="ARBA00023010"/>
    </source>
</evidence>
<dbReference type="NCBIfam" id="TIGR00739">
    <property type="entry name" value="yajC"/>
    <property type="match status" value="1"/>
</dbReference>
<dbReference type="PRINTS" id="PR01853">
    <property type="entry name" value="YAJCTRNLCASE"/>
</dbReference>
<dbReference type="AlphaFoldDB" id="A0A1F6G576"/>
<protein>
    <recommendedName>
        <fullName evidence="3">Sec translocon accessory complex subunit YajC</fullName>
    </recommendedName>
</protein>
<comment type="caution">
    <text evidence="12">The sequence shown here is derived from an EMBL/GenBank/DDBJ whole genome shotgun (WGS) entry which is preliminary data.</text>
</comment>
<keyword evidence="10 11" id="KW-0472">Membrane</keyword>
<evidence type="ECO:0000256" key="4">
    <source>
        <dbReference type="ARBA" id="ARBA00022448"/>
    </source>
</evidence>
<keyword evidence="8 11" id="KW-1133">Transmembrane helix</keyword>
<feature type="transmembrane region" description="Helical" evidence="11">
    <location>
        <begin position="20"/>
        <end position="41"/>
    </location>
</feature>
<dbReference type="EMBL" id="MFNE01000052">
    <property type="protein sequence ID" value="OGG93258.1"/>
    <property type="molecule type" value="Genomic_DNA"/>
</dbReference>